<dbReference type="Proteomes" id="UP001152888">
    <property type="component" value="Unassembled WGS sequence"/>
</dbReference>
<comment type="caution">
    <text evidence="1">The sequence shown here is derived from an EMBL/GenBank/DDBJ whole genome shotgun (WGS) entry which is preliminary data.</text>
</comment>
<proteinExistence type="predicted"/>
<dbReference type="AlphaFoldDB" id="A0A9P0MFT1"/>
<sequence>MSYKTDNVIVGSYVIVTYGDKLYPGIVEKIDHDEYEVNAMCQVEGNKGHFRWPYREDKIWYNKECVLEAIPPLVFIRRGVFDCPAIRKYL</sequence>
<protein>
    <submittedName>
        <fullName evidence="1">Uncharacterized protein</fullName>
    </submittedName>
</protein>
<dbReference type="EMBL" id="CAKOFQ010008717">
    <property type="protein sequence ID" value="CAH2015602.1"/>
    <property type="molecule type" value="Genomic_DNA"/>
</dbReference>
<organism evidence="1 2">
    <name type="scientific">Acanthoscelides obtectus</name>
    <name type="common">Bean weevil</name>
    <name type="synonym">Bruchus obtectus</name>
    <dbReference type="NCBI Taxonomy" id="200917"/>
    <lineage>
        <taxon>Eukaryota</taxon>
        <taxon>Metazoa</taxon>
        <taxon>Ecdysozoa</taxon>
        <taxon>Arthropoda</taxon>
        <taxon>Hexapoda</taxon>
        <taxon>Insecta</taxon>
        <taxon>Pterygota</taxon>
        <taxon>Neoptera</taxon>
        <taxon>Endopterygota</taxon>
        <taxon>Coleoptera</taxon>
        <taxon>Polyphaga</taxon>
        <taxon>Cucujiformia</taxon>
        <taxon>Chrysomeloidea</taxon>
        <taxon>Chrysomelidae</taxon>
        <taxon>Bruchinae</taxon>
        <taxon>Bruchini</taxon>
        <taxon>Acanthoscelides</taxon>
    </lineage>
</organism>
<reference evidence="1" key="1">
    <citation type="submission" date="2022-03" db="EMBL/GenBank/DDBJ databases">
        <authorList>
            <person name="Sayadi A."/>
        </authorList>
    </citation>
    <scope>NUCLEOTIDE SEQUENCE</scope>
</reference>
<gene>
    <name evidence="1" type="ORF">ACAOBT_LOCUS34848</name>
</gene>
<keyword evidence="2" id="KW-1185">Reference proteome</keyword>
<evidence type="ECO:0000313" key="2">
    <source>
        <dbReference type="Proteomes" id="UP001152888"/>
    </source>
</evidence>
<evidence type="ECO:0000313" key="1">
    <source>
        <dbReference type="EMBL" id="CAH2015602.1"/>
    </source>
</evidence>
<accession>A0A9P0MFT1</accession>
<name>A0A9P0MFT1_ACAOB</name>
<dbReference type="OrthoDB" id="6780761at2759"/>